<keyword evidence="7" id="KW-0482">Metalloprotease</keyword>
<dbReference type="PANTHER" id="PTHR11533">
    <property type="entry name" value="PROTEASE M1 ZINC METALLOPROTEASE"/>
    <property type="match status" value="1"/>
</dbReference>
<dbReference type="SUPFAM" id="SSF55486">
    <property type="entry name" value="Metalloproteases ('zincins'), catalytic domain"/>
    <property type="match status" value="1"/>
</dbReference>
<evidence type="ECO:0000313" key="9">
    <source>
        <dbReference type="EMBL" id="PIO56876.1"/>
    </source>
</evidence>
<evidence type="ECO:0000256" key="3">
    <source>
        <dbReference type="ARBA" id="ARBA00022670"/>
    </source>
</evidence>
<keyword evidence="5" id="KW-0378">Hydrolase</keyword>
<sequence>MVALPDFSAGAMENWGLITYRENSLLYDERFYAPLNKERVAIVVAHELAHQ</sequence>
<dbReference type="InterPro" id="IPR001930">
    <property type="entry name" value="Peptidase_M1"/>
</dbReference>
<keyword evidence="3" id="KW-0645">Protease</keyword>
<dbReference type="Gene3D" id="1.10.390.10">
    <property type="entry name" value="Neutral Protease Domain 2"/>
    <property type="match status" value="1"/>
</dbReference>
<dbReference type="InterPro" id="IPR014782">
    <property type="entry name" value="Peptidase_M1_dom"/>
</dbReference>
<evidence type="ECO:0000256" key="1">
    <source>
        <dbReference type="ARBA" id="ARBA00001947"/>
    </source>
</evidence>
<organism evidence="9 10">
    <name type="scientific">Teladorsagia circumcincta</name>
    <name type="common">Brown stomach worm</name>
    <name type="synonym">Ostertagia circumcincta</name>
    <dbReference type="NCBI Taxonomy" id="45464"/>
    <lineage>
        <taxon>Eukaryota</taxon>
        <taxon>Metazoa</taxon>
        <taxon>Ecdysozoa</taxon>
        <taxon>Nematoda</taxon>
        <taxon>Chromadorea</taxon>
        <taxon>Rhabditida</taxon>
        <taxon>Rhabditina</taxon>
        <taxon>Rhabditomorpha</taxon>
        <taxon>Strongyloidea</taxon>
        <taxon>Trichostrongylidae</taxon>
        <taxon>Teladorsagia</taxon>
    </lineage>
</organism>
<protein>
    <recommendedName>
        <fullName evidence="8">Peptidase M1 membrane alanine aminopeptidase domain-containing protein</fullName>
    </recommendedName>
</protein>
<dbReference type="PRINTS" id="PR00756">
    <property type="entry name" value="ALADIPTASE"/>
</dbReference>
<dbReference type="Pfam" id="PF01433">
    <property type="entry name" value="Peptidase_M1"/>
    <property type="match status" value="1"/>
</dbReference>
<dbReference type="GO" id="GO:0043171">
    <property type="term" value="P:peptide catabolic process"/>
    <property type="evidence" value="ECO:0007669"/>
    <property type="project" value="TreeGrafter"/>
</dbReference>
<accession>A0A2G9TFY0</accession>
<dbReference type="GO" id="GO:0005737">
    <property type="term" value="C:cytoplasm"/>
    <property type="evidence" value="ECO:0007669"/>
    <property type="project" value="TreeGrafter"/>
</dbReference>
<dbReference type="InterPro" id="IPR050344">
    <property type="entry name" value="Peptidase_M1_aminopeptidases"/>
</dbReference>
<evidence type="ECO:0000259" key="8">
    <source>
        <dbReference type="Pfam" id="PF01433"/>
    </source>
</evidence>
<dbReference type="PANTHER" id="PTHR11533:SF301">
    <property type="entry name" value="AMINOPEPTIDASE"/>
    <property type="match status" value="1"/>
</dbReference>
<comment type="similarity">
    <text evidence="2">Belongs to the peptidase M1 family.</text>
</comment>
<dbReference type="GO" id="GO:0016020">
    <property type="term" value="C:membrane"/>
    <property type="evidence" value="ECO:0007669"/>
    <property type="project" value="TreeGrafter"/>
</dbReference>
<dbReference type="Proteomes" id="UP000230423">
    <property type="component" value="Unassembled WGS sequence"/>
</dbReference>
<dbReference type="InterPro" id="IPR027268">
    <property type="entry name" value="Peptidase_M4/M1_CTD_sf"/>
</dbReference>
<evidence type="ECO:0000256" key="5">
    <source>
        <dbReference type="ARBA" id="ARBA00022801"/>
    </source>
</evidence>
<keyword evidence="6" id="KW-0862">Zinc</keyword>
<dbReference type="GO" id="GO:0008270">
    <property type="term" value="F:zinc ion binding"/>
    <property type="evidence" value="ECO:0007669"/>
    <property type="project" value="InterPro"/>
</dbReference>
<dbReference type="OrthoDB" id="6337587at2759"/>
<evidence type="ECO:0000256" key="6">
    <source>
        <dbReference type="ARBA" id="ARBA00022833"/>
    </source>
</evidence>
<evidence type="ECO:0000313" key="10">
    <source>
        <dbReference type="Proteomes" id="UP000230423"/>
    </source>
</evidence>
<dbReference type="GO" id="GO:0005615">
    <property type="term" value="C:extracellular space"/>
    <property type="evidence" value="ECO:0007669"/>
    <property type="project" value="TreeGrafter"/>
</dbReference>
<dbReference type="GO" id="GO:0006508">
    <property type="term" value="P:proteolysis"/>
    <property type="evidence" value="ECO:0007669"/>
    <property type="project" value="UniProtKB-KW"/>
</dbReference>
<evidence type="ECO:0000256" key="7">
    <source>
        <dbReference type="ARBA" id="ARBA00023049"/>
    </source>
</evidence>
<keyword evidence="10" id="KW-1185">Reference proteome</keyword>
<dbReference type="AlphaFoldDB" id="A0A2G9TFY0"/>
<name>A0A2G9TFY0_TELCI</name>
<dbReference type="GO" id="GO:0070006">
    <property type="term" value="F:metalloaminopeptidase activity"/>
    <property type="evidence" value="ECO:0007669"/>
    <property type="project" value="TreeGrafter"/>
</dbReference>
<evidence type="ECO:0000256" key="2">
    <source>
        <dbReference type="ARBA" id="ARBA00010136"/>
    </source>
</evidence>
<dbReference type="GO" id="GO:0042277">
    <property type="term" value="F:peptide binding"/>
    <property type="evidence" value="ECO:0007669"/>
    <property type="project" value="TreeGrafter"/>
</dbReference>
<feature type="domain" description="Peptidase M1 membrane alanine aminopeptidase" evidence="8">
    <location>
        <begin position="1"/>
        <end position="51"/>
    </location>
</feature>
<gene>
    <name evidence="9" type="ORF">TELCIR_21723</name>
</gene>
<reference evidence="9 10" key="1">
    <citation type="submission" date="2015-09" db="EMBL/GenBank/DDBJ databases">
        <title>Draft genome of the parasitic nematode Teladorsagia circumcincta isolate WARC Sus (inbred).</title>
        <authorList>
            <person name="Mitreva M."/>
        </authorList>
    </citation>
    <scope>NUCLEOTIDE SEQUENCE [LARGE SCALE GENOMIC DNA]</scope>
    <source>
        <strain evidence="9 10">S</strain>
    </source>
</reference>
<proteinExistence type="inferred from homology"/>
<evidence type="ECO:0000256" key="4">
    <source>
        <dbReference type="ARBA" id="ARBA00022723"/>
    </source>
</evidence>
<keyword evidence="4" id="KW-0479">Metal-binding</keyword>
<comment type="cofactor">
    <cofactor evidence="1">
        <name>Zn(2+)</name>
        <dbReference type="ChEBI" id="CHEBI:29105"/>
    </cofactor>
</comment>
<dbReference type="EMBL" id="KZ372203">
    <property type="protein sequence ID" value="PIO56876.1"/>
    <property type="molecule type" value="Genomic_DNA"/>
</dbReference>